<organism evidence="1 2">
    <name type="scientific">Amanita muscaria (strain Koide BX008)</name>
    <dbReference type="NCBI Taxonomy" id="946122"/>
    <lineage>
        <taxon>Eukaryota</taxon>
        <taxon>Fungi</taxon>
        <taxon>Dikarya</taxon>
        <taxon>Basidiomycota</taxon>
        <taxon>Agaricomycotina</taxon>
        <taxon>Agaricomycetes</taxon>
        <taxon>Agaricomycetidae</taxon>
        <taxon>Agaricales</taxon>
        <taxon>Pluteineae</taxon>
        <taxon>Amanitaceae</taxon>
        <taxon>Amanita</taxon>
    </lineage>
</organism>
<dbReference type="AlphaFoldDB" id="A0A0C2XB54"/>
<dbReference type="EMBL" id="KN818235">
    <property type="protein sequence ID" value="KIL66551.1"/>
    <property type="molecule type" value="Genomic_DNA"/>
</dbReference>
<dbReference type="InParanoid" id="A0A0C2XB54"/>
<dbReference type="HOGENOM" id="CLU_2960232_0_0_1"/>
<accession>A0A0C2XB54</accession>
<proteinExistence type="predicted"/>
<reference evidence="1 2" key="1">
    <citation type="submission" date="2014-04" db="EMBL/GenBank/DDBJ databases">
        <title>Evolutionary Origins and Diversification of the Mycorrhizal Mutualists.</title>
        <authorList>
            <consortium name="DOE Joint Genome Institute"/>
            <consortium name="Mycorrhizal Genomics Consortium"/>
            <person name="Kohler A."/>
            <person name="Kuo A."/>
            <person name="Nagy L.G."/>
            <person name="Floudas D."/>
            <person name="Copeland A."/>
            <person name="Barry K.W."/>
            <person name="Cichocki N."/>
            <person name="Veneault-Fourrey C."/>
            <person name="LaButti K."/>
            <person name="Lindquist E.A."/>
            <person name="Lipzen A."/>
            <person name="Lundell T."/>
            <person name="Morin E."/>
            <person name="Murat C."/>
            <person name="Riley R."/>
            <person name="Ohm R."/>
            <person name="Sun H."/>
            <person name="Tunlid A."/>
            <person name="Henrissat B."/>
            <person name="Grigoriev I.V."/>
            <person name="Hibbett D.S."/>
            <person name="Martin F."/>
        </authorList>
    </citation>
    <scope>NUCLEOTIDE SEQUENCE [LARGE SCALE GENOMIC DNA]</scope>
    <source>
        <strain evidence="1 2">Koide BX008</strain>
    </source>
</reference>
<protein>
    <submittedName>
        <fullName evidence="1">Uncharacterized protein</fullName>
    </submittedName>
</protein>
<keyword evidence="2" id="KW-1185">Reference proteome</keyword>
<gene>
    <name evidence="1" type="ORF">M378DRAFT_160544</name>
</gene>
<dbReference type="Proteomes" id="UP000054549">
    <property type="component" value="Unassembled WGS sequence"/>
</dbReference>
<sequence length="59" mass="6847">MDGLVEMVVGSWRRSDIPSSLARFFERLLTLHLKSTTIVSSDNFSFRRFITIVPRFSLL</sequence>
<name>A0A0C2XB54_AMAMK</name>
<evidence type="ECO:0000313" key="2">
    <source>
        <dbReference type="Proteomes" id="UP000054549"/>
    </source>
</evidence>
<evidence type="ECO:0000313" key="1">
    <source>
        <dbReference type="EMBL" id="KIL66551.1"/>
    </source>
</evidence>